<dbReference type="OrthoDB" id="3700944at2"/>
<evidence type="ECO:0000313" key="3">
    <source>
        <dbReference type="EMBL" id="REH55068.1"/>
    </source>
</evidence>
<dbReference type="AlphaFoldDB" id="A0A3E0I8G3"/>
<reference evidence="3 4" key="1">
    <citation type="submission" date="2018-08" db="EMBL/GenBank/DDBJ databases">
        <title>Genomic Encyclopedia of Archaeal and Bacterial Type Strains, Phase II (KMG-II): from individual species to whole genera.</title>
        <authorList>
            <person name="Goeker M."/>
        </authorList>
    </citation>
    <scope>NUCLEOTIDE SEQUENCE [LARGE SCALE GENOMIC DNA]</scope>
    <source>
        <strain evidence="3 4">DSM 45791</strain>
    </source>
</reference>
<dbReference type="Pfam" id="PF12079">
    <property type="entry name" value="DUF3558"/>
    <property type="match status" value="1"/>
</dbReference>
<name>A0A3E0I8G3_9PSEU</name>
<comment type="caution">
    <text evidence="3">The sequence shown here is derived from an EMBL/GenBank/DDBJ whole genome shotgun (WGS) entry which is preliminary data.</text>
</comment>
<keyword evidence="4" id="KW-1185">Reference proteome</keyword>
<accession>A0A3E0I8G3</accession>
<dbReference type="PROSITE" id="PS51257">
    <property type="entry name" value="PROKAR_LIPOPROTEIN"/>
    <property type="match status" value="1"/>
</dbReference>
<dbReference type="Proteomes" id="UP000256269">
    <property type="component" value="Unassembled WGS sequence"/>
</dbReference>
<organism evidence="3 4">
    <name type="scientific">Kutzneria buriramensis</name>
    <dbReference type="NCBI Taxonomy" id="1045776"/>
    <lineage>
        <taxon>Bacteria</taxon>
        <taxon>Bacillati</taxon>
        <taxon>Actinomycetota</taxon>
        <taxon>Actinomycetes</taxon>
        <taxon>Pseudonocardiales</taxon>
        <taxon>Pseudonocardiaceae</taxon>
        <taxon>Kutzneria</taxon>
    </lineage>
</organism>
<protein>
    <submittedName>
        <fullName evidence="3">Uncharacterized protein DUF3558</fullName>
    </submittedName>
</protein>
<dbReference type="RefSeq" id="WP_116172055.1">
    <property type="nucleotide sequence ID" value="NZ_CP144375.1"/>
</dbReference>
<evidence type="ECO:0000256" key="1">
    <source>
        <dbReference type="SAM" id="MobiDB-lite"/>
    </source>
</evidence>
<feature type="signal peptide" evidence="2">
    <location>
        <begin position="1"/>
        <end position="19"/>
    </location>
</feature>
<feature type="chain" id="PRO_5039606348" evidence="2">
    <location>
        <begin position="20"/>
        <end position="199"/>
    </location>
</feature>
<sequence>MTVRIGLGAVAVLVAVAMAGCSTTTDGGHADPQPSTSGSASPTVSRPKDLKIANVDPCTLLTDAQLTQMGITHKSPGPGHPEGGSTTSCSYTVNQPAVYGLNVSLDIKRGVESWLGGAYEGQDVRQLSVQSYPAAQTLLINEKFSDPYATACSTFVSTADGQELNVAITQTTNGLSTTQMCDLSKQAAGLAFTTLQANQ</sequence>
<keyword evidence="2" id="KW-0732">Signal</keyword>
<dbReference type="InterPro" id="IPR024520">
    <property type="entry name" value="DUF3558"/>
</dbReference>
<proteinExistence type="predicted"/>
<evidence type="ECO:0000256" key="2">
    <source>
        <dbReference type="SAM" id="SignalP"/>
    </source>
</evidence>
<gene>
    <name evidence="3" type="ORF">BCF44_10184</name>
</gene>
<feature type="region of interest" description="Disordered" evidence="1">
    <location>
        <begin position="23"/>
        <end position="48"/>
    </location>
</feature>
<evidence type="ECO:0000313" key="4">
    <source>
        <dbReference type="Proteomes" id="UP000256269"/>
    </source>
</evidence>
<dbReference type="EMBL" id="QUNO01000001">
    <property type="protein sequence ID" value="REH55068.1"/>
    <property type="molecule type" value="Genomic_DNA"/>
</dbReference>
<feature type="compositionally biased region" description="Polar residues" evidence="1">
    <location>
        <begin position="33"/>
        <end position="44"/>
    </location>
</feature>